<protein>
    <submittedName>
        <fullName evidence="1">Uncharacterized protein</fullName>
    </submittedName>
</protein>
<dbReference type="Proteomes" id="UP000285860">
    <property type="component" value="Unassembled WGS sequence"/>
</dbReference>
<comment type="caution">
    <text evidence="1">The sequence shown here is derived from an EMBL/GenBank/DDBJ whole genome shotgun (WGS) entry which is preliminary data.</text>
</comment>
<evidence type="ECO:0000313" key="1">
    <source>
        <dbReference type="EMBL" id="RKL16577.1"/>
    </source>
</evidence>
<dbReference type="EMBL" id="MRCY01000018">
    <property type="protein sequence ID" value="RKL16577.1"/>
    <property type="molecule type" value="Genomic_DNA"/>
</dbReference>
<proteinExistence type="predicted"/>
<reference evidence="1 2" key="1">
    <citation type="journal article" date="2018" name="Sci. Rep.">
        <title>Characterisation of pathogen-specific regions and novel effector candidates in Fusarium oxysporum f. sp. cepae.</title>
        <authorList>
            <person name="Armitage A.D."/>
            <person name="Taylor A."/>
            <person name="Sobczyk M.K."/>
            <person name="Baxter L."/>
            <person name="Greenfield B.P."/>
            <person name="Bates H.J."/>
            <person name="Wilson F."/>
            <person name="Jackson A.C."/>
            <person name="Ott S."/>
            <person name="Harrison R.J."/>
            <person name="Clarkson J.P."/>
        </authorList>
    </citation>
    <scope>NUCLEOTIDE SEQUENCE [LARGE SCALE GENOMIC DNA]</scope>
    <source>
        <strain evidence="1 2">Fo_A28</strain>
    </source>
</reference>
<name>A0A420RHT9_FUSOX</name>
<dbReference type="AlphaFoldDB" id="A0A420RHT9"/>
<evidence type="ECO:0000313" key="2">
    <source>
        <dbReference type="Proteomes" id="UP000285860"/>
    </source>
</evidence>
<gene>
    <name evidence="1" type="ORF">BFJ68_g5192</name>
</gene>
<sequence>MAQGHIDNMRNVCDAVFGEERFGLLRFSVPFNSVGIELREVSLPAGFRRALLGLHPAGTVDPRFATREREDGPPRLIRQAERAWTEWLEMHDIMPPGEDPVWGLVAWPALPYCGNGMEFEIIQELENDFFN</sequence>
<organism evidence="1 2">
    <name type="scientific">Fusarium oxysporum</name>
    <name type="common">Fusarium vascular wilt</name>
    <dbReference type="NCBI Taxonomy" id="5507"/>
    <lineage>
        <taxon>Eukaryota</taxon>
        <taxon>Fungi</taxon>
        <taxon>Dikarya</taxon>
        <taxon>Ascomycota</taxon>
        <taxon>Pezizomycotina</taxon>
        <taxon>Sordariomycetes</taxon>
        <taxon>Hypocreomycetidae</taxon>
        <taxon>Hypocreales</taxon>
        <taxon>Nectriaceae</taxon>
        <taxon>Fusarium</taxon>
        <taxon>Fusarium oxysporum species complex</taxon>
    </lineage>
</organism>
<accession>A0A420RHT9</accession>